<feature type="transmembrane region" description="Helical" evidence="1">
    <location>
        <begin position="308"/>
        <end position="326"/>
    </location>
</feature>
<feature type="transmembrane region" description="Helical" evidence="1">
    <location>
        <begin position="378"/>
        <end position="395"/>
    </location>
</feature>
<keyword evidence="1" id="KW-0812">Transmembrane</keyword>
<organism evidence="4 5">
    <name type="scientific">Grylomicrobium aquisgranensis</name>
    <dbReference type="NCBI Taxonomy" id="2926318"/>
    <lineage>
        <taxon>Bacteria</taxon>
        <taxon>Bacillati</taxon>
        <taxon>Bacillota</taxon>
        <taxon>Erysipelotrichia</taxon>
        <taxon>Erysipelotrichales</taxon>
        <taxon>Erysipelotrichaceae</taxon>
        <taxon>Grylomicrobium</taxon>
    </lineage>
</organism>
<gene>
    <name evidence="4" type="ORF">MOZ60_07535</name>
</gene>
<feature type="transmembrane region" description="Helical" evidence="1">
    <location>
        <begin position="496"/>
        <end position="513"/>
    </location>
</feature>
<evidence type="ECO:0000313" key="4">
    <source>
        <dbReference type="EMBL" id="MDX8419946.1"/>
    </source>
</evidence>
<feature type="transmembrane region" description="Helical" evidence="1">
    <location>
        <begin position="440"/>
        <end position="459"/>
    </location>
</feature>
<feature type="transmembrane region" description="Helical" evidence="1">
    <location>
        <begin position="279"/>
        <end position="296"/>
    </location>
</feature>
<dbReference type="Pfam" id="PF24672">
    <property type="entry name" value="DUF7654"/>
    <property type="match status" value="1"/>
</dbReference>
<feature type="transmembrane region" description="Helical" evidence="1">
    <location>
        <begin position="231"/>
        <end position="248"/>
    </location>
</feature>
<feature type="transmembrane region" description="Helical" evidence="1">
    <location>
        <begin position="401"/>
        <end position="419"/>
    </location>
</feature>
<keyword evidence="1" id="KW-0472">Membrane</keyword>
<dbReference type="Pfam" id="PF24677">
    <property type="entry name" value="DUF7657"/>
    <property type="match status" value="1"/>
</dbReference>
<evidence type="ECO:0000259" key="3">
    <source>
        <dbReference type="Pfam" id="PF24677"/>
    </source>
</evidence>
<dbReference type="RefSeq" id="WP_370596200.1">
    <property type="nucleotide sequence ID" value="NZ_JALBUR010000017.1"/>
</dbReference>
<feature type="transmembrane region" description="Helical" evidence="1">
    <location>
        <begin position="471"/>
        <end position="489"/>
    </location>
</feature>
<proteinExistence type="predicted"/>
<keyword evidence="5" id="KW-1185">Reference proteome</keyword>
<feature type="transmembrane region" description="Helical" evidence="1">
    <location>
        <begin position="69"/>
        <end position="85"/>
    </location>
</feature>
<comment type="caution">
    <text evidence="4">The sequence shown here is derived from an EMBL/GenBank/DDBJ whole genome shotgun (WGS) entry which is preliminary data.</text>
</comment>
<dbReference type="InterPro" id="IPR056071">
    <property type="entry name" value="DUF7654"/>
</dbReference>
<protein>
    <recommendedName>
        <fullName evidence="6">YfhO family protein</fullName>
    </recommendedName>
</protein>
<feature type="domain" description="DUF7657" evidence="3">
    <location>
        <begin position="66"/>
        <end position="456"/>
    </location>
</feature>
<feature type="domain" description="DUF7654" evidence="2">
    <location>
        <begin position="549"/>
        <end position="688"/>
    </location>
</feature>
<keyword evidence="1" id="KW-1133">Transmembrane helix</keyword>
<feature type="transmembrane region" description="Helical" evidence="1">
    <location>
        <begin position="178"/>
        <end position="196"/>
    </location>
</feature>
<sequence>MLKKKHWGLFAASVIVMLLIVLRCLRSYDAAPGIFWKRFQIILLFEVYIAANCFYGIRRLHDFIYRHRLILCILLLMFCVANKFNNSSITMWDFYIEPGKGSQYIHPIFGNPRAIRSDEWMVNVPRMMSGYFASNYGKYNDIVMAAKFSNLSSSGFFRDYGALAVPHAYGYYLLGPEYGLSFSWSFRMIFGMLFSFELCMMISNKNRLLSLLGASLIWFSPFNMWWSISQPMMSCIASIVLFNYFITVENWKKRFIFGILLALSGADFIVGLYPAWQVPFGWIMIGFMICIIISNWDNIRNFRKADWLVFVFCLCFMISIAGRYLYNELDYIAAVGNTVYPGKRVSYGGFSLLKTQGYLAAVLSIFNYSTNPSEMGCFYCAFPLGFILLVIQLIHEKQKNIFHVMLVVIGSVLTLYCSIHLPKMIVKLFMLTYSTPSRAVDVLGFLSVLALVSSLSSMYNSHAKLDMLSSIIIASGCVIPAVIISIPLVSGNKNILAVYVLGIITFVSIMLLIHDGRIYVRKYLITFATACMAINGLLVNPILSGTDVITTKPLYTVIRDIVKKDPEARWITLDDSVYSQYLISCGARTINSVNFVPNFELWKKIDLENVFRDVWDRYAHMAIHLSEAERFDVRLNYPDSITVDVDEKSFEKMDVNYILSVKPVMDKKWEDKFDNVYEENGLYIYQVKK</sequence>
<reference evidence="4 5" key="1">
    <citation type="submission" date="2022-03" db="EMBL/GenBank/DDBJ databases">
        <title>Novel taxa within the pig intestine.</title>
        <authorList>
            <person name="Wylensek D."/>
            <person name="Bishof K."/>
            <person name="Afrizal A."/>
            <person name="Clavel T."/>
        </authorList>
    </citation>
    <scope>NUCLEOTIDE SEQUENCE [LARGE SCALE GENOMIC DNA]</scope>
    <source>
        <strain evidence="4 5">CLA-KB-P133</strain>
    </source>
</reference>
<feature type="transmembrane region" description="Helical" evidence="1">
    <location>
        <begin position="7"/>
        <end position="28"/>
    </location>
</feature>
<name>A0AB35U495_9FIRM</name>
<dbReference type="EMBL" id="JALBUR010000017">
    <property type="protein sequence ID" value="MDX8419946.1"/>
    <property type="molecule type" value="Genomic_DNA"/>
</dbReference>
<evidence type="ECO:0000259" key="2">
    <source>
        <dbReference type="Pfam" id="PF24672"/>
    </source>
</evidence>
<feature type="transmembrane region" description="Helical" evidence="1">
    <location>
        <begin position="255"/>
        <end position="273"/>
    </location>
</feature>
<evidence type="ECO:0000313" key="5">
    <source>
        <dbReference type="Proteomes" id="UP001286174"/>
    </source>
</evidence>
<feature type="transmembrane region" description="Helical" evidence="1">
    <location>
        <begin position="34"/>
        <end position="57"/>
    </location>
</feature>
<feature type="transmembrane region" description="Helical" evidence="1">
    <location>
        <begin position="525"/>
        <end position="543"/>
    </location>
</feature>
<evidence type="ECO:0000256" key="1">
    <source>
        <dbReference type="SAM" id="Phobius"/>
    </source>
</evidence>
<dbReference type="AlphaFoldDB" id="A0AB35U495"/>
<dbReference type="InterPro" id="IPR056074">
    <property type="entry name" value="DUF7657"/>
</dbReference>
<evidence type="ECO:0008006" key="6">
    <source>
        <dbReference type="Google" id="ProtNLM"/>
    </source>
</evidence>
<accession>A0AB35U495</accession>
<dbReference type="Proteomes" id="UP001286174">
    <property type="component" value="Unassembled WGS sequence"/>
</dbReference>
<feature type="transmembrane region" description="Helical" evidence="1">
    <location>
        <begin position="346"/>
        <end position="366"/>
    </location>
</feature>